<evidence type="ECO:0000256" key="1">
    <source>
        <dbReference type="ARBA" id="ARBA00005336"/>
    </source>
</evidence>
<feature type="signal peptide" evidence="3">
    <location>
        <begin position="1"/>
        <end position="21"/>
    </location>
</feature>
<dbReference type="InterPro" id="IPR017853">
    <property type="entry name" value="GH"/>
</dbReference>
<keyword evidence="2" id="KW-0378">Hydrolase</keyword>
<dbReference type="GO" id="GO:0009251">
    <property type="term" value="P:glucan catabolic process"/>
    <property type="evidence" value="ECO:0007669"/>
    <property type="project" value="TreeGrafter"/>
</dbReference>
<proteinExistence type="inferred from homology"/>
<reference evidence="5 6" key="1">
    <citation type="submission" date="2019-03" db="EMBL/GenBank/DDBJ databases">
        <title>Genomic Encyclopedia of Archaeal and Bacterial Type Strains, Phase II (KMG-II): from individual species to whole genera.</title>
        <authorList>
            <person name="Goeker M."/>
        </authorList>
    </citation>
    <scope>NUCLEOTIDE SEQUENCE [LARGE SCALE GENOMIC DNA]</scope>
    <source>
        <strain evidence="5 6">RL-C</strain>
    </source>
</reference>
<dbReference type="InterPro" id="IPR051915">
    <property type="entry name" value="Cellulose_Degrad_GH3"/>
</dbReference>
<dbReference type="AlphaFoldDB" id="A0A4R2EFN5"/>
<evidence type="ECO:0000313" key="6">
    <source>
        <dbReference type="Proteomes" id="UP000294830"/>
    </source>
</evidence>
<dbReference type="Gene3D" id="3.20.20.300">
    <property type="entry name" value="Glycoside hydrolase, family 3, N-terminal domain"/>
    <property type="match status" value="1"/>
</dbReference>
<evidence type="ECO:0000256" key="3">
    <source>
        <dbReference type="SAM" id="SignalP"/>
    </source>
</evidence>
<dbReference type="EMBL" id="SLWB01000008">
    <property type="protein sequence ID" value="TCN66807.1"/>
    <property type="molecule type" value="Genomic_DNA"/>
</dbReference>
<dbReference type="InterPro" id="IPR013783">
    <property type="entry name" value="Ig-like_fold"/>
</dbReference>
<protein>
    <submittedName>
        <fullName evidence="5">Beta-glucosidase</fullName>
    </submittedName>
</protein>
<comment type="similarity">
    <text evidence="1">Belongs to the glycosyl hydrolase 3 family.</text>
</comment>
<dbReference type="InterPro" id="IPR026891">
    <property type="entry name" value="Fn3-like"/>
</dbReference>
<dbReference type="GO" id="GO:0008422">
    <property type="term" value="F:beta-glucosidase activity"/>
    <property type="evidence" value="ECO:0007669"/>
    <property type="project" value="UniProtKB-ARBA"/>
</dbReference>
<evidence type="ECO:0000256" key="2">
    <source>
        <dbReference type="ARBA" id="ARBA00022801"/>
    </source>
</evidence>
<evidence type="ECO:0000259" key="4">
    <source>
        <dbReference type="SMART" id="SM01217"/>
    </source>
</evidence>
<dbReference type="PANTHER" id="PTHR30620">
    <property type="entry name" value="PERIPLASMIC BETA-GLUCOSIDASE-RELATED"/>
    <property type="match status" value="1"/>
</dbReference>
<dbReference type="InterPro" id="IPR036962">
    <property type="entry name" value="Glyco_hydro_3_N_sf"/>
</dbReference>
<dbReference type="PANTHER" id="PTHR30620:SF123">
    <property type="entry name" value="BETA-XYLOSIDASE"/>
    <property type="match status" value="1"/>
</dbReference>
<comment type="caution">
    <text evidence="5">The sequence shown here is derived from an EMBL/GenBank/DDBJ whole genome shotgun (WGS) entry which is preliminary data.</text>
</comment>
<dbReference type="FunFam" id="2.60.40.10:FF:000495">
    <property type="entry name" value="Periplasmic beta-glucosidase"/>
    <property type="match status" value="1"/>
</dbReference>
<dbReference type="FunFam" id="3.40.50.1700:FF:000009">
    <property type="entry name" value="Periplasmic beta-glucosidase"/>
    <property type="match status" value="1"/>
</dbReference>
<dbReference type="SUPFAM" id="SSF51445">
    <property type="entry name" value="(Trans)glycosidases"/>
    <property type="match status" value="1"/>
</dbReference>
<name>A0A4R2EFN5_9BACT</name>
<dbReference type="Pfam" id="PF00933">
    <property type="entry name" value="Glyco_hydro_3"/>
    <property type="match status" value="1"/>
</dbReference>
<keyword evidence="3" id="KW-0732">Signal</keyword>
<dbReference type="Gene3D" id="2.60.40.10">
    <property type="entry name" value="Immunoglobulins"/>
    <property type="match status" value="1"/>
</dbReference>
<organism evidence="5 6">
    <name type="scientific">Acetobacteroides hydrogenigenes</name>
    <dbReference type="NCBI Taxonomy" id="979970"/>
    <lineage>
        <taxon>Bacteria</taxon>
        <taxon>Pseudomonadati</taxon>
        <taxon>Bacteroidota</taxon>
        <taxon>Bacteroidia</taxon>
        <taxon>Bacteroidales</taxon>
        <taxon>Rikenellaceae</taxon>
        <taxon>Acetobacteroides</taxon>
    </lineage>
</organism>
<keyword evidence="6" id="KW-1185">Reference proteome</keyword>
<dbReference type="Proteomes" id="UP000294830">
    <property type="component" value="Unassembled WGS sequence"/>
</dbReference>
<dbReference type="Pfam" id="PF01915">
    <property type="entry name" value="Glyco_hydro_3_C"/>
    <property type="match status" value="1"/>
</dbReference>
<feature type="domain" description="Fibronectin type III-like" evidence="4">
    <location>
        <begin position="722"/>
        <end position="791"/>
    </location>
</feature>
<dbReference type="Pfam" id="PF14310">
    <property type="entry name" value="Fn3-like"/>
    <property type="match status" value="1"/>
</dbReference>
<dbReference type="InterPro" id="IPR001764">
    <property type="entry name" value="Glyco_hydro_3_N"/>
</dbReference>
<dbReference type="PRINTS" id="PR00133">
    <property type="entry name" value="GLHYDRLASE3"/>
</dbReference>
<sequence>MLNRMYKACLCIAIFSAAGLAAPAQGSPFKKNWIDFNKNGVKDPYENTTLSTPERVKDLVSKMTVEEKVGQLLAPLGWPMYERKGNEILLTSKLKEEVRNRHIGMLWAFMRADPWTERTLVSGLNPQLAAKATNQLQRYVIENSRLGIPILLAEEAPHGHMAIGATVFPTSVGLSSTWNPALVGEMAQAVALEVRKQGGHVAYGPVLDLLRDPRWSRTEESFGEDPYLISEFGVGYVRGLQGSNLKSGRNVISTLKHFAAYGMPEGGHNGGSSHIGEYEMNEYVYPPFKAAVEAGARTVMASYNEVDGIPCHSNRQMLTDVLRDGWKFDGFVFSDLGGLELLKGHGVAADYKEATFKAFTAGVDADLGSNCYHKNLEQLVAEGKIDVAILDRSVARVLAAKFDLGLFDNPFVDEKEVLSSSVIQEHRALARRVARESIVLLKNEKSTLPLSREVKSIAVIGPNADNVYNMLGDYTAPQRDGSVITVLQGIKNHLGPQTTVRYAKGCSIRSESEDGFAEALSAARQSDVVVMVMGGSSARDFSSKYEVTGAVKVTEDMKNDMECGEGVDRATLNLMGKQEKLMQQIAALGKPVVLVLVKGRPLSINWANDNIPAIVDAWYPGMEGGNAIGDVLFGDYNPAGRLTMSVPRSVGQLPVFYNTKRAANRSDYTDEKGTPLYPFGYGLSYTQFEYRGISAEKLQGRKDSLVKVTVRVANTGKRDGDEVVQLYLKQLVASHTTPNKRLVAFRRTPVKAGEEVSITFTLPAKSFELYQGGGKWAIEPGKFMLMVGGSSANTILEQSIEL</sequence>
<dbReference type="Gene3D" id="3.40.50.1700">
    <property type="entry name" value="Glycoside hydrolase family 3 C-terminal domain"/>
    <property type="match status" value="1"/>
</dbReference>
<dbReference type="RefSeq" id="WP_131839491.1">
    <property type="nucleotide sequence ID" value="NZ_SLWB01000008.1"/>
</dbReference>
<feature type="chain" id="PRO_5020317648" evidence="3">
    <location>
        <begin position="22"/>
        <end position="802"/>
    </location>
</feature>
<gene>
    <name evidence="5" type="ORF">CLV25_108150</name>
</gene>
<dbReference type="InterPro" id="IPR002772">
    <property type="entry name" value="Glyco_hydro_3_C"/>
</dbReference>
<evidence type="ECO:0000313" key="5">
    <source>
        <dbReference type="EMBL" id="TCN66807.1"/>
    </source>
</evidence>
<dbReference type="SUPFAM" id="SSF52279">
    <property type="entry name" value="Beta-D-glucan exohydrolase, C-terminal domain"/>
    <property type="match status" value="1"/>
</dbReference>
<dbReference type="OrthoDB" id="1006940at2"/>
<dbReference type="SMART" id="SM01217">
    <property type="entry name" value="Fn3_like"/>
    <property type="match status" value="1"/>
</dbReference>
<dbReference type="InterPro" id="IPR036881">
    <property type="entry name" value="Glyco_hydro_3_C_sf"/>
</dbReference>
<accession>A0A4R2EFN5</accession>